<dbReference type="Proteomes" id="UP000249390">
    <property type="component" value="Unassembled WGS sequence"/>
</dbReference>
<dbReference type="PROSITE" id="PS01009">
    <property type="entry name" value="CRISP_1"/>
    <property type="match status" value="1"/>
</dbReference>
<dbReference type="Gene3D" id="3.40.33.10">
    <property type="entry name" value="CAP"/>
    <property type="match status" value="1"/>
</dbReference>
<protein>
    <recommendedName>
        <fullName evidence="3">SCP domain-containing protein</fullName>
    </recommendedName>
</protein>
<dbReference type="PROSITE" id="PS01010">
    <property type="entry name" value="CRISP_2"/>
    <property type="match status" value="1"/>
</dbReference>
<feature type="signal peptide" evidence="2">
    <location>
        <begin position="1"/>
        <end position="28"/>
    </location>
</feature>
<feature type="chain" id="PRO_5016267318" description="SCP domain-containing protein" evidence="2">
    <location>
        <begin position="29"/>
        <end position="197"/>
    </location>
</feature>
<dbReference type="SUPFAM" id="SSF55797">
    <property type="entry name" value="PR-1-like"/>
    <property type="match status" value="1"/>
</dbReference>
<gene>
    <name evidence="4" type="ORF">DM860_003766</name>
</gene>
<dbReference type="GO" id="GO:0005576">
    <property type="term" value="C:extracellular region"/>
    <property type="evidence" value="ECO:0007669"/>
    <property type="project" value="InterPro"/>
</dbReference>
<dbReference type="CDD" id="cd05381">
    <property type="entry name" value="CAP_PR-1"/>
    <property type="match status" value="1"/>
</dbReference>
<proteinExistence type="predicted"/>
<sequence>MRFSNSLQIPINIIIIMALSILHPSSQALSNGAQPPFIFQSRKHAVDKPPPAAPSENFTQDILDAHNRLRASVGVPPVTWNATAAAFAASYASKRAAADCKLVHSGVAEYGENIAYGYGDDFVPVKACMKYWVEDERPYYDHSSNTCAAGKECRHYTQMLWRNTTSIGCTKSACRNGWTFISCNYYPPGNYVGERPY</sequence>
<dbReference type="InterPro" id="IPR014044">
    <property type="entry name" value="CAP_dom"/>
</dbReference>
<evidence type="ECO:0000256" key="2">
    <source>
        <dbReference type="SAM" id="SignalP"/>
    </source>
</evidence>
<evidence type="ECO:0000313" key="5">
    <source>
        <dbReference type="Proteomes" id="UP000249390"/>
    </source>
</evidence>
<dbReference type="SMART" id="SM00198">
    <property type="entry name" value="SCP"/>
    <property type="match status" value="1"/>
</dbReference>
<reference evidence="4 5" key="1">
    <citation type="submission" date="2018-06" db="EMBL/GenBank/DDBJ databases">
        <title>The Genome of Cuscuta australis (Dodder) Provides Insight into the Evolution of Plant Parasitism.</title>
        <authorList>
            <person name="Liu H."/>
        </authorList>
    </citation>
    <scope>NUCLEOTIDE SEQUENCE [LARGE SCALE GENOMIC DNA]</scope>
    <source>
        <strain evidence="5">cv. Yunnan</strain>
        <tissue evidence="4">Vines</tissue>
    </source>
</reference>
<dbReference type="FunFam" id="3.40.33.10:FF:000004">
    <property type="entry name" value="CAP, cysteine-rich secretory protein, antigen 5"/>
    <property type="match status" value="1"/>
</dbReference>
<keyword evidence="1" id="KW-0568">Pathogenesis-related protein</keyword>
<dbReference type="Pfam" id="PF00188">
    <property type="entry name" value="CAP"/>
    <property type="match status" value="1"/>
</dbReference>
<accession>A0A328DGZ9</accession>
<dbReference type="InterPro" id="IPR001283">
    <property type="entry name" value="CRISP-related"/>
</dbReference>
<organism evidence="4 5">
    <name type="scientific">Cuscuta australis</name>
    <dbReference type="NCBI Taxonomy" id="267555"/>
    <lineage>
        <taxon>Eukaryota</taxon>
        <taxon>Viridiplantae</taxon>
        <taxon>Streptophyta</taxon>
        <taxon>Embryophyta</taxon>
        <taxon>Tracheophyta</taxon>
        <taxon>Spermatophyta</taxon>
        <taxon>Magnoliopsida</taxon>
        <taxon>eudicotyledons</taxon>
        <taxon>Gunneridae</taxon>
        <taxon>Pentapetalae</taxon>
        <taxon>asterids</taxon>
        <taxon>lamiids</taxon>
        <taxon>Solanales</taxon>
        <taxon>Convolvulaceae</taxon>
        <taxon>Cuscuteae</taxon>
        <taxon>Cuscuta</taxon>
        <taxon>Cuscuta subgen. Grammica</taxon>
        <taxon>Cuscuta sect. Cleistogrammica</taxon>
    </lineage>
</organism>
<evidence type="ECO:0000313" key="4">
    <source>
        <dbReference type="EMBL" id="RAL45007.1"/>
    </source>
</evidence>
<dbReference type="InterPro" id="IPR035940">
    <property type="entry name" value="CAP_sf"/>
</dbReference>
<dbReference type="PANTHER" id="PTHR10334">
    <property type="entry name" value="CYSTEINE-RICH SECRETORY PROTEIN-RELATED"/>
    <property type="match status" value="1"/>
</dbReference>
<dbReference type="PRINTS" id="PR00837">
    <property type="entry name" value="V5TPXLIKE"/>
</dbReference>
<name>A0A328DGZ9_9ASTE</name>
<keyword evidence="1" id="KW-0611">Plant defense</keyword>
<dbReference type="AlphaFoldDB" id="A0A328DGZ9"/>
<feature type="domain" description="SCP" evidence="3">
    <location>
        <begin position="57"/>
        <end position="193"/>
    </location>
</feature>
<keyword evidence="5" id="KW-1185">Reference proteome</keyword>
<dbReference type="EMBL" id="NQVE01000142">
    <property type="protein sequence ID" value="RAL45007.1"/>
    <property type="molecule type" value="Genomic_DNA"/>
</dbReference>
<dbReference type="InterPro" id="IPR018244">
    <property type="entry name" value="Allrgn_V5/Tpx1_CS"/>
</dbReference>
<comment type="caution">
    <text evidence="4">The sequence shown here is derived from an EMBL/GenBank/DDBJ whole genome shotgun (WGS) entry which is preliminary data.</text>
</comment>
<evidence type="ECO:0000259" key="3">
    <source>
        <dbReference type="SMART" id="SM00198"/>
    </source>
</evidence>
<keyword evidence="2" id="KW-0732">Signal</keyword>
<evidence type="ECO:0000256" key="1">
    <source>
        <dbReference type="ARBA" id="ARBA00023265"/>
    </source>
</evidence>